<dbReference type="Pfam" id="PF03357">
    <property type="entry name" value="Snf7"/>
    <property type="match status" value="1"/>
</dbReference>
<evidence type="ECO:0000256" key="1">
    <source>
        <dbReference type="ARBA" id="ARBA00006190"/>
    </source>
</evidence>
<gene>
    <name evidence="3" type="ORF">SMN809_LOCUS437</name>
</gene>
<dbReference type="AlphaFoldDB" id="A0A8S2J179"/>
<dbReference type="PANTHER" id="PTHR10476">
    <property type="entry name" value="CHARGED MULTIVESICULAR BODY PROTEIN"/>
    <property type="match status" value="1"/>
</dbReference>
<evidence type="ECO:0000313" key="4">
    <source>
        <dbReference type="Proteomes" id="UP000676336"/>
    </source>
</evidence>
<sequence length="343" mass="38271">MIDIMLIYFFSNDFRTNQNGCLILIQGLGVVPAGQWSRACCINESLDIGAMFPYMTKAKEHNLSIIVLNPNQTSYIDKQTYSNQEDTKASSENLDLFYLSLEPLPLLSSTKSIPNLSTSYEHFLYISLITPMFSKKPSVTEQAKAHSRELRTTDRDLVRDRRKIEVEEQRLMNEIRKAAATNNKKAVEILAKQLIKVRNQKDKSLQASGQIQSLATQSTMMASNVRLAGAMETTAKTMSKMNKVMNPEQMSKVSQQFVQEHTKFAITDDMIGESLEAALGQEGDSEEEDAIVNQVLDEIGISLNNKIANAPHVPAAASSVAASRKQANNEDDDIERMLANLRS</sequence>
<dbReference type="InterPro" id="IPR005024">
    <property type="entry name" value="Snf7_fam"/>
</dbReference>
<dbReference type="InterPro" id="IPR053858">
    <property type="entry name" value="Arb2_dom"/>
</dbReference>
<dbReference type="Gene3D" id="6.10.140.1230">
    <property type="match status" value="1"/>
</dbReference>
<comment type="caution">
    <text evidence="3">The sequence shown here is derived from an EMBL/GenBank/DDBJ whole genome shotgun (WGS) entry which is preliminary data.</text>
</comment>
<dbReference type="Proteomes" id="UP000676336">
    <property type="component" value="Unassembled WGS sequence"/>
</dbReference>
<accession>A0A8S2J179</accession>
<dbReference type="Pfam" id="PF22749">
    <property type="entry name" value="Arb2"/>
    <property type="match status" value="1"/>
</dbReference>
<protein>
    <recommendedName>
        <fullName evidence="2">Arb2 domain-containing protein</fullName>
    </recommendedName>
</protein>
<dbReference type="GO" id="GO:0007034">
    <property type="term" value="P:vacuolar transport"/>
    <property type="evidence" value="ECO:0007669"/>
    <property type="project" value="InterPro"/>
</dbReference>
<proteinExistence type="inferred from homology"/>
<evidence type="ECO:0000259" key="2">
    <source>
        <dbReference type="Pfam" id="PF22749"/>
    </source>
</evidence>
<name>A0A8S2J179_9BILA</name>
<dbReference type="EMBL" id="CAJOBI010000045">
    <property type="protein sequence ID" value="CAF3787239.1"/>
    <property type="molecule type" value="Genomic_DNA"/>
</dbReference>
<feature type="domain" description="Arb2" evidence="2">
    <location>
        <begin position="8"/>
        <end position="126"/>
    </location>
</feature>
<comment type="similarity">
    <text evidence="1">Belongs to the SNF7 family.</text>
</comment>
<organism evidence="3 4">
    <name type="scientific">Rotaria magnacalcarata</name>
    <dbReference type="NCBI Taxonomy" id="392030"/>
    <lineage>
        <taxon>Eukaryota</taxon>
        <taxon>Metazoa</taxon>
        <taxon>Spiralia</taxon>
        <taxon>Gnathifera</taxon>
        <taxon>Rotifera</taxon>
        <taxon>Eurotatoria</taxon>
        <taxon>Bdelloidea</taxon>
        <taxon>Philodinida</taxon>
        <taxon>Philodinidae</taxon>
        <taxon>Rotaria</taxon>
    </lineage>
</organism>
<reference evidence="3" key="1">
    <citation type="submission" date="2021-02" db="EMBL/GenBank/DDBJ databases">
        <authorList>
            <person name="Nowell W R."/>
        </authorList>
    </citation>
    <scope>NUCLEOTIDE SEQUENCE</scope>
</reference>
<evidence type="ECO:0000313" key="3">
    <source>
        <dbReference type="EMBL" id="CAF3787239.1"/>
    </source>
</evidence>